<reference evidence="2" key="2">
    <citation type="submission" date="2015-01" db="EMBL/GenBank/DDBJ databases">
        <title>Evolutionary Origins and Diversification of the Mycorrhizal Mutualists.</title>
        <authorList>
            <consortium name="DOE Joint Genome Institute"/>
            <consortium name="Mycorrhizal Genomics Consortium"/>
            <person name="Kohler A."/>
            <person name="Kuo A."/>
            <person name="Nagy L.G."/>
            <person name="Floudas D."/>
            <person name="Copeland A."/>
            <person name="Barry K.W."/>
            <person name="Cichocki N."/>
            <person name="Veneault-Fourrey C."/>
            <person name="LaButti K."/>
            <person name="Lindquist E.A."/>
            <person name="Lipzen A."/>
            <person name="Lundell T."/>
            <person name="Morin E."/>
            <person name="Murat C."/>
            <person name="Riley R."/>
            <person name="Ohm R."/>
            <person name="Sun H."/>
            <person name="Tunlid A."/>
            <person name="Henrissat B."/>
            <person name="Grigoriev I.V."/>
            <person name="Hibbett D.S."/>
            <person name="Martin F."/>
        </authorList>
    </citation>
    <scope>NUCLEOTIDE SEQUENCE [LARGE SCALE GENOMIC DNA]</scope>
    <source>
        <strain evidence="2">Foug A</strain>
    </source>
</reference>
<accession>A0A0C3D468</accession>
<dbReference type="EMBL" id="KN822277">
    <property type="protein sequence ID" value="KIM51189.1"/>
    <property type="molecule type" value="Genomic_DNA"/>
</dbReference>
<sequence>MSASSNTQRLQQEKANLHPGRILLETQTKRHTPAQKKADDLHAQQVINAQAAAIEQAHACIREMEATMEARQGTQNTAKAKPVELVRQAPVSRERPTNIPVKPLIEDAHQGTSTNLVAAKARQATQDKGMPVKLRWTASLQEKPGSIAVQGCVEEVAHKEVNAHQVTGPVVVDCASSKPHIRRIASRALRRHGAVSNLNLLASVVLARGPNFENETLGPSSSSVPSLTSKATTAVSSNTNLAYQGKTSVPTHYVDKEELEDQLAFPVKVVVTSMANDDDEFDQPIHEEVQAGSKRKYSDRDDAGYVTSSEVEDFDFDFDMEDHKMNFRMWPDEESCGTMINSGEDILKKAKVESDGQVFSTKTEGRGSKWCFRMQDLPSMLMVDKLWMKEIIPALLMWAGTLADPWTISDAEFMQLLRTIIQTIAPDFEDLDDICPGKAIFYIASQQLCTWHSNFGSTAVTLIAHFLVSNKKIGMPSLKQSCFVLYRLGHAHLRPCGGAPDIPELRIGNPKETGIKGALALTCVALHHTFSLFRTGELQINVSKSTFCKAQVKVPLKMNKVTGKESSSAPMFSEQNCGSYTCQFVKAIEKHDDTVLHNIIVGATTLVPYTLDALWGEESSQDMEDINDLIAALCKLFCDLCALLTCS</sequence>
<dbReference type="OrthoDB" id="2682261at2759"/>
<reference evidence="1 2" key="1">
    <citation type="submission" date="2014-04" db="EMBL/GenBank/DDBJ databases">
        <authorList>
            <consortium name="DOE Joint Genome Institute"/>
            <person name="Kuo A."/>
            <person name="Kohler A."/>
            <person name="Nagy L.G."/>
            <person name="Floudas D."/>
            <person name="Copeland A."/>
            <person name="Barry K.W."/>
            <person name="Cichocki N."/>
            <person name="Veneault-Fourrey C."/>
            <person name="LaButti K."/>
            <person name="Lindquist E.A."/>
            <person name="Lipzen A."/>
            <person name="Lundell T."/>
            <person name="Morin E."/>
            <person name="Murat C."/>
            <person name="Sun H."/>
            <person name="Tunlid A."/>
            <person name="Henrissat B."/>
            <person name="Grigoriev I.V."/>
            <person name="Hibbett D.S."/>
            <person name="Martin F."/>
            <person name="Nordberg H.P."/>
            <person name="Cantor M.N."/>
            <person name="Hua S.X."/>
        </authorList>
    </citation>
    <scope>NUCLEOTIDE SEQUENCE [LARGE SCALE GENOMIC DNA]</scope>
    <source>
        <strain evidence="1 2">Foug A</strain>
    </source>
</reference>
<name>A0A0C3D468_9AGAM</name>
<evidence type="ECO:0000313" key="2">
    <source>
        <dbReference type="Proteomes" id="UP000053989"/>
    </source>
</evidence>
<protein>
    <submittedName>
        <fullName evidence="1">Uncharacterized protein</fullName>
    </submittedName>
</protein>
<organism evidence="1 2">
    <name type="scientific">Scleroderma citrinum Foug A</name>
    <dbReference type="NCBI Taxonomy" id="1036808"/>
    <lineage>
        <taxon>Eukaryota</taxon>
        <taxon>Fungi</taxon>
        <taxon>Dikarya</taxon>
        <taxon>Basidiomycota</taxon>
        <taxon>Agaricomycotina</taxon>
        <taxon>Agaricomycetes</taxon>
        <taxon>Agaricomycetidae</taxon>
        <taxon>Boletales</taxon>
        <taxon>Sclerodermatineae</taxon>
        <taxon>Sclerodermataceae</taxon>
        <taxon>Scleroderma</taxon>
    </lineage>
</organism>
<dbReference type="InParanoid" id="A0A0C3D468"/>
<dbReference type="AlphaFoldDB" id="A0A0C3D468"/>
<dbReference type="HOGENOM" id="CLU_028293_1_0_1"/>
<evidence type="ECO:0000313" key="1">
    <source>
        <dbReference type="EMBL" id="KIM51189.1"/>
    </source>
</evidence>
<proteinExistence type="predicted"/>
<gene>
    <name evidence="1" type="ORF">SCLCIDRAFT_33648</name>
</gene>
<keyword evidence="2" id="KW-1185">Reference proteome</keyword>
<dbReference type="Proteomes" id="UP000053989">
    <property type="component" value="Unassembled WGS sequence"/>
</dbReference>